<protein>
    <submittedName>
        <fullName evidence="2">Uncharacterized protein</fullName>
    </submittedName>
</protein>
<evidence type="ECO:0000313" key="3">
    <source>
        <dbReference type="Proteomes" id="UP000807353"/>
    </source>
</evidence>
<accession>A0A9P5XT86</accession>
<reference evidence="2" key="1">
    <citation type="submission" date="2020-11" db="EMBL/GenBank/DDBJ databases">
        <authorList>
            <consortium name="DOE Joint Genome Institute"/>
            <person name="Ahrendt S."/>
            <person name="Riley R."/>
            <person name="Andreopoulos W."/>
            <person name="Labutti K."/>
            <person name="Pangilinan J."/>
            <person name="Ruiz-Duenas F.J."/>
            <person name="Barrasa J.M."/>
            <person name="Sanchez-Garcia M."/>
            <person name="Camarero S."/>
            <person name="Miyauchi S."/>
            <person name="Serrano A."/>
            <person name="Linde D."/>
            <person name="Babiker R."/>
            <person name="Drula E."/>
            <person name="Ayuso-Fernandez I."/>
            <person name="Pacheco R."/>
            <person name="Padilla G."/>
            <person name="Ferreira P."/>
            <person name="Barriuso J."/>
            <person name="Kellner H."/>
            <person name="Castanera R."/>
            <person name="Alfaro M."/>
            <person name="Ramirez L."/>
            <person name="Pisabarro A.G."/>
            <person name="Kuo A."/>
            <person name="Tritt A."/>
            <person name="Lipzen A."/>
            <person name="He G."/>
            <person name="Yan M."/>
            <person name="Ng V."/>
            <person name="Cullen D."/>
            <person name="Martin F."/>
            <person name="Rosso M.-N."/>
            <person name="Henrissat B."/>
            <person name="Hibbett D."/>
            <person name="Martinez A.T."/>
            <person name="Grigoriev I.V."/>
        </authorList>
    </citation>
    <scope>NUCLEOTIDE SEQUENCE</scope>
    <source>
        <strain evidence="2">CBS 247.69</strain>
    </source>
</reference>
<dbReference type="AlphaFoldDB" id="A0A9P5XT86"/>
<evidence type="ECO:0000313" key="2">
    <source>
        <dbReference type="EMBL" id="KAF9457292.1"/>
    </source>
</evidence>
<evidence type="ECO:0000256" key="1">
    <source>
        <dbReference type="SAM" id="MobiDB-lite"/>
    </source>
</evidence>
<sequence length="137" mass="16175">MFWFIRRRRHGEVSRRFTFHRELMVQRRDAPQVSLQPLDYDLEAAVIAVQRPSADPFDRPASSASRGSTQTTRQLDIELRIKNLQAQILELYNQPARAQDVEKMRRQVEWLQGQEDSNWALGLTDDRPPNYDLYMTT</sequence>
<proteinExistence type="predicted"/>
<gene>
    <name evidence="2" type="ORF">BDZ94DRAFT_254242</name>
</gene>
<feature type="region of interest" description="Disordered" evidence="1">
    <location>
        <begin position="51"/>
        <end position="72"/>
    </location>
</feature>
<organism evidence="2 3">
    <name type="scientific">Collybia nuda</name>
    <dbReference type="NCBI Taxonomy" id="64659"/>
    <lineage>
        <taxon>Eukaryota</taxon>
        <taxon>Fungi</taxon>
        <taxon>Dikarya</taxon>
        <taxon>Basidiomycota</taxon>
        <taxon>Agaricomycotina</taxon>
        <taxon>Agaricomycetes</taxon>
        <taxon>Agaricomycetidae</taxon>
        <taxon>Agaricales</taxon>
        <taxon>Tricholomatineae</taxon>
        <taxon>Clitocybaceae</taxon>
        <taxon>Collybia</taxon>
    </lineage>
</organism>
<feature type="compositionally biased region" description="Polar residues" evidence="1">
    <location>
        <begin position="62"/>
        <end position="72"/>
    </location>
</feature>
<dbReference type="EMBL" id="MU150378">
    <property type="protein sequence ID" value="KAF9457292.1"/>
    <property type="molecule type" value="Genomic_DNA"/>
</dbReference>
<dbReference type="OrthoDB" id="3068795at2759"/>
<comment type="caution">
    <text evidence="2">The sequence shown here is derived from an EMBL/GenBank/DDBJ whole genome shotgun (WGS) entry which is preliminary data.</text>
</comment>
<name>A0A9P5XT86_9AGAR</name>
<keyword evidence="3" id="KW-1185">Reference proteome</keyword>
<dbReference type="Proteomes" id="UP000807353">
    <property type="component" value="Unassembled WGS sequence"/>
</dbReference>